<dbReference type="EMBL" id="JAACFV010000015">
    <property type="protein sequence ID" value="KAF7511982.1"/>
    <property type="molecule type" value="Genomic_DNA"/>
</dbReference>
<evidence type="ECO:0000313" key="1">
    <source>
        <dbReference type="EMBL" id="KAF7511982.1"/>
    </source>
</evidence>
<accession>A0A8H7APR8</accession>
<name>A0A8H7APR8_9EURO</name>
<dbReference type="OrthoDB" id="10264507at2759"/>
<comment type="caution">
    <text evidence="1">The sequence shown here is derived from an EMBL/GenBank/DDBJ whole genome shotgun (WGS) entry which is preliminary data.</text>
</comment>
<organism evidence="1 2">
    <name type="scientific">Endocarpon pusillum</name>
    <dbReference type="NCBI Taxonomy" id="364733"/>
    <lineage>
        <taxon>Eukaryota</taxon>
        <taxon>Fungi</taxon>
        <taxon>Dikarya</taxon>
        <taxon>Ascomycota</taxon>
        <taxon>Pezizomycotina</taxon>
        <taxon>Eurotiomycetes</taxon>
        <taxon>Chaetothyriomycetidae</taxon>
        <taxon>Verrucariales</taxon>
        <taxon>Verrucariaceae</taxon>
        <taxon>Endocarpon</taxon>
    </lineage>
</organism>
<reference evidence="1" key="1">
    <citation type="submission" date="2020-02" db="EMBL/GenBank/DDBJ databases">
        <authorList>
            <person name="Palmer J.M."/>
        </authorList>
    </citation>
    <scope>NUCLEOTIDE SEQUENCE</scope>
    <source>
        <strain evidence="1">EPUS1.4</strain>
        <tissue evidence="1">Thallus</tissue>
    </source>
</reference>
<dbReference type="Proteomes" id="UP000606974">
    <property type="component" value="Unassembled WGS sequence"/>
</dbReference>
<proteinExistence type="predicted"/>
<dbReference type="AlphaFoldDB" id="A0A8H7APR8"/>
<keyword evidence="2" id="KW-1185">Reference proteome</keyword>
<sequence>MSLFCCSNVQPYRPRPLQHEAMFRTFIQWAALPRESESQPSANDGNKLAGLDSPYVIQLVKQISYGALESKRYFALARTGNADQAFVEVTEADLIEANYGKLNSFKNFKCVDHNRFFELNVYHKDAVKAQHWRHNTGRPVNEIDL</sequence>
<protein>
    <submittedName>
        <fullName evidence="1">Uncharacterized protein</fullName>
    </submittedName>
</protein>
<evidence type="ECO:0000313" key="2">
    <source>
        <dbReference type="Proteomes" id="UP000606974"/>
    </source>
</evidence>
<gene>
    <name evidence="1" type="ORF">GJ744_002695</name>
</gene>